<reference evidence="1" key="1">
    <citation type="journal article" date="2020" name="mSystems">
        <title>Genome- and Community-Level Interaction Insights into Carbon Utilization and Element Cycling Functions of Hydrothermarchaeota in Hydrothermal Sediment.</title>
        <authorList>
            <person name="Zhou Z."/>
            <person name="Liu Y."/>
            <person name="Xu W."/>
            <person name="Pan J."/>
            <person name="Luo Z.H."/>
            <person name="Li M."/>
        </authorList>
    </citation>
    <scope>NUCLEOTIDE SEQUENCE [LARGE SCALE GENOMIC DNA]</scope>
    <source>
        <strain evidence="1">SpSt-902</strain>
    </source>
</reference>
<protein>
    <submittedName>
        <fullName evidence="1">Uncharacterized protein</fullName>
    </submittedName>
</protein>
<accession>A0A7C3R4H5</accession>
<name>A0A7C3R4H5_9BACT</name>
<proteinExistence type="predicted"/>
<organism evidence="1">
    <name type="scientific">Leptospirillum ferriphilum</name>
    <dbReference type="NCBI Taxonomy" id="178606"/>
    <lineage>
        <taxon>Bacteria</taxon>
        <taxon>Pseudomonadati</taxon>
        <taxon>Nitrospirota</taxon>
        <taxon>Nitrospiria</taxon>
        <taxon>Nitrospirales</taxon>
        <taxon>Nitrospiraceae</taxon>
        <taxon>Leptospirillum</taxon>
    </lineage>
</organism>
<evidence type="ECO:0000313" key="1">
    <source>
        <dbReference type="EMBL" id="HFT93277.1"/>
    </source>
</evidence>
<comment type="caution">
    <text evidence="1">The sequence shown here is derived from an EMBL/GenBank/DDBJ whole genome shotgun (WGS) entry which is preliminary data.</text>
</comment>
<gene>
    <name evidence="1" type="ORF">ENX03_04945</name>
</gene>
<dbReference type="AlphaFoldDB" id="A0A7C3R4H5"/>
<sequence length="107" mass="12375">MITKKTLLQISRSVEEYYEMLAHLQQNNDQMSELQRRGVEITTQRLEVVKGLEDTHSLLAEIKTRQQAMVTKERELAALEQSIMDRVRMISDDTKAILAKLSEGLEE</sequence>
<dbReference type="EMBL" id="DTMM01000096">
    <property type="protein sequence ID" value="HFT93277.1"/>
    <property type="molecule type" value="Genomic_DNA"/>
</dbReference>